<gene>
    <name evidence="5" type="primary">rsbV</name>
    <name evidence="5" type="ORF">CMC5_022460</name>
</gene>
<dbReference type="KEGG" id="ccro:CMC5_022460"/>
<organism evidence="5 6">
    <name type="scientific">Chondromyces crocatus</name>
    <dbReference type="NCBI Taxonomy" id="52"/>
    <lineage>
        <taxon>Bacteria</taxon>
        <taxon>Pseudomonadati</taxon>
        <taxon>Myxococcota</taxon>
        <taxon>Polyangia</taxon>
        <taxon>Polyangiales</taxon>
        <taxon>Polyangiaceae</taxon>
        <taxon>Chondromyces</taxon>
    </lineage>
</organism>
<dbReference type="InterPro" id="IPR036513">
    <property type="entry name" value="STAS_dom_sf"/>
</dbReference>
<feature type="domain" description="PAS" evidence="2">
    <location>
        <begin position="122"/>
        <end position="170"/>
    </location>
</feature>
<dbReference type="PROSITE" id="PS50113">
    <property type="entry name" value="PAC"/>
    <property type="match status" value="1"/>
</dbReference>
<dbReference type="InterPro" id="IPR051932">
    <property type="entry name" value="Bact_StressResp_Reg"/>
</dbReference>
<dbReference type="InterPro" id="IPR002645">
    <property type="entry name" value="STAS_dom"/>
</dbReference>
<keyword evidence="1" id="KW-0597">Phosphoprotein</keyword>
<dbReference type="Pfam" id="PF01740">
    <property type="entry name" value="STAS"/>
    <property type="match status" value="1"/>
</dbReference>
<dbReference type="AlphaFoldDB" id="A0A0K1EB83"/>
<evidence type="ECO:0000313" key="5">
    <source>
        <dbReference type="EMBL" id="AKT38104.1"/>
    </source>
</evidence>
<dbReference type="SUPFAM" id="SSF52091">
    <property type="entry name" value="SpoIIaa-like"/>
    <property type="match status" value="1"/>
</dbReference>
<reference evidence="5 6" key="1">
    <citation type="submission" date="2015-07" db="EMBL/GenBank/DDBJ databases">
        <title>Genome analysis of myxobacterium Chondromyces crocatus Cm c5 reveals a high potential for natural compound synthesis and the genetic basis for the loss of fruiting body formation.</title>
        <authorList>
            <person name="Zaburannyi N."/>
            <person name="Bunk B."/>
            <person name="Maier J."/>
            <person name="Overmann J."/>
            <person name="Mueller R."/>
        </authorList>
    </citation>
    <scope>NUCLEOTIDE SEQUENCE [LARGE SCALE GENOMIC DNA]</scope>
    <source>
        <strain evidence="5 6">Cm c5</strain>
    </source>
</reference>
<dbReference type="Gene3D" id="3.30.450.20">
    <property type="entry name" value="PAS domain"/>
    <property type="match status" value="2"/>
</dbReference>
<dbReference type="OrthoDB" id="5494753at2"/>
<accession>A0A0K1EB83</accession>
<keyword evidence="6" id="KW-1185">Reference proteome</keyword>
<dbReference type="CDD" id="cd07041">
    <property type="entry name" value="STAS_RsbR_RsbS_like"/>
    <property type="match status" value="1"/>
</dbReference>
<evidence type="ECO:0000259" key="2">
    <source>
        <dbReference type="PROSITE" id="PS50112"/>
    </source>
</evidence>
<dbReference type="PANTHER" id="PTHR33745">
    <property type="entry name" value="RSBT ANTAGONIST PROTEIN RSBS-RELATED"/>
    <property type="match status" value="1"/>
</dbReference>
<sequence>MSDPAPTDLLDAFLGSSPDMLFVAAGDGRLRAVSRGLRDTLDLAPANDLPLTALAHPGDRAALSIALSHLRRSQKPVQFDLRLRDARGVYRPLSCHAASTPGGDTIHGHLRTRPDPRPRRIKERLFDAMLDYLPAAVWALDPAGDYIYNDGQLLLSNGYERGSFLGQNMLALHGAIDGVTVNVKRALAGEPVHYFNEHGGYTWENWIIPLHDAQGKLSLVLGFTLDVSAMSRVEREMRQRLAEIEQQQEVIRRLSTPIIEVWDGVLTLPMLGVLDSIRTADVLQSVLTHISQRGTRFAILDLTGVEVVDTRVAGYLIRLISAVRLLGAEGIVAGIRPTVAQTIVALGADLSQIVTHRNLRTALAHCIRQMAPALAPNRSRRLPHG</sequence>
<protein>
    <submittedName>
        <fullName evidence="5">Anti-anti-sigma factor</fullName>
    </submittedName>
</protein>
<dbReference type="Gene3D" id="3.30.750.24">
    <property type="entry name" value="STAS domain"/>
    <property type="match status" value="1"/>
</dbReference>
<evidence type="ECO:0000256" key="1">
    <source>
        <dbReference type="ARBA" id="ARBA00022553"/>
    </source>
</evidence>
<name>A0A0K1EB83_CHOCO</name>
<proteinExistence type="predicted"/>
<evidence type="ECO:0000313" key="6">
    <source>
        <dbReference type="Proteomes" id="UP000067626"/>
    </source>
</evidence>
<dbReference type="PROSITE" id="PS50801">
    <property type="entry name" value="STAS"/>
    <property type="match status" value="1"/>
</dbReference>
<dbReference type="PANTHER" id="PTHR33745:SF3">
    <property type="entry name" value="RSBT CO-ANTAGONIST PROTEIN RSBRC"/>
    <property type="match status" value="1"/>
</dbReference>
<dbReference type="Proteomes" id="UP000067626">
    <property type="component" value="Chromosome"/>
</dbReference>
<dbReference type="SUPFAM" id="SSF55785">
    <property type="entry name" value="PYP-like sensor domain (PAS domain)"/>
    <property type="match status" value="2"/>
</dbReference>
<dbReference type="Pfam" id="PF08448">
    <property type="entry name" value="PAS_4"/>
    <property type="match status" value="1"/>
</dbReference>
<feature type="domain" description="STAS" evidence="4">
    <location>
        <begin position="255"/>
        <end position="366"/>
    </location>
</feature>
<dbReference type="RefSeq" id="WP_156338448.1">
    <property type="nucleotide sequence ID" value="NZ_CP012159.1"/>
</dbReference>
<evidence type="ECO:0000259" key="3">
    <source>
        <dbReference type="PROSITE" id="PS50113"/>
    </source>
</evidence>
<dbReference type="InterPro" id="IPR035965">
    <property type="entry name" value="PAS-like_dom_sf"/>
</dbReference>
<dbReference type="STRING" id="52.CMC5_022460"/>
<dbReference type="CDD" id="cd00130">
    <property type="entry name" value="PAS"/>
    <property type="match status" value="1"/>
</dbReference>
<dbReference type="InterPro" id="IPR000014">
    <property type="entry name" value="PAS"/>
</dbReference>
<dbReference type="InterPro" id="IPR013656">
    <property type="entry name" value="PAS_4"/>
</dbReference>
<dbReference type="PROSITE" id="PS50112">
    <property type="entry name" value="PAS"/>
    <property type="match status" value="1"/>
</dbReference>
<dbReference type="SMART" id="SM00091">
    <property type="entry name" value="PAS"/>
    <property type="match status" value="2"/>
</dbReference>
<dbReference type="EMBL" id="CP012159">
    <property type="protein sequence ID" value="AKT38104.1"/>
    <property type="molecule type" value="Genomic_DNA"/>
</dbReference>
<feature type="domain" description="PAC" evidence="3">
    <location>
        <begin position="188"/>
        <end position="239"/>
    </location>
</feature>
<evidence type="ECO:0000259" key="4">
    <source>
        <dbReference type="PROSITE" id="PS50801"/>
    </source>
</evidence>
<dbReference type="InterPro" id="IPR000700">
    <property type="entry name" value="PAS-assoc_C"/>
</dbReference>